<dbReference type="AlphaFoldDB" id="A0A7T8GMT5"/>
<reference evidence="3" key="1">
    <citation type="submission" date="2021-01" db="EMBL/GenBank/DDBJ databases">
        <title>Caligus Genome Assembly.</title>
        <authorList>
            <person name="Gallardo-Escarate C."/>
        </authorList>
    </citation>
    <scope>NUCLEOTIDE SEQUENCE [LARGE SCALE GENOMIC DNA]</scope>
</reference>
<evidence type="ECO:0000313" key="1">
    <source>
        <dbReference type="EMBL" id="QQP32467.1"/>
    </source>
</evidence>
<evidence type="ECO:0000313" key="2">
    <source>
        <dbReference type="EMBL" id="QQP33103.1"/>
    </source>
</evidence>
<dbReference type="Proteomes" id="UP000595437">
    <property type="component" value="Chromosome 19"/>
</dbReference>
<dbReference type="EMBL" id="CP045909">
    <property type="protein sequence ID" value="QQP32467.1"/>
    <property type="molecule type" value="Genomic_DNA"/>
</dbReference>
<gene>
    <name evidence="2" type="ORF">FKW44_024355</name>
    <name evidence="1" type="ORF">FKW44_024790</name>
</gene>
<evidence type="ECO:0000313" key="3">
    <source>
        <dbReference type="Proteomes" id="UP000595437"/>
    </source>
</evidence>
<dbReference type="EMBL" id="CP045908">
    <property type="protein sequence ID" value="QQP33103.1"/>
    <property type="molecule type" value="Genomic_DNA"/>
</dbReference>
<accession>A0A7T8GMT5</accession>
<proteinExistence type="predicted"/>
<sequence length="51" mass="5974">MNQINSCDMRTNWVNFEVNGDWGRKMDPIQQYQAKTAVVEGRSQTETNHMI</sequence>
<reference evidence="2" key="2">
    <citation type="journal article" name="Sci. Data">
        <title>Chromosome-scale genome assembly of the sea louse Caligus rogercresseyi by SMRT sequencing and Hi-C analysis.</title>
        <authorList>
            <person name="Gallardo-Escarate C."/>
            <person name="Valenzuela-Munoz V."/>
            <person name="Nunez-Acuna G."/>
            <person name="Valenzuela-Miranda D."/>
            <person name="Goncalves A.T."/>
            <person name="Escobar-Sepulveda H."/>
            <person name="Liachko I."/>
            <person name="Nelson B."/>
            <person name="Roberts S."/>
            <person name="Warren W."/>
        </authorList>
    </citation>
    <scope>NUCLEOTIDE SEQUENCE</scope>
    <source>
        <tissue evidence="2">Whole tissue</tissue>
    </source>
</reference>
<dbReference type="Proteomes" id="UP000595437">
    <property type="component" value="Chromosome 20"/>
</dbReference>
<protein>
    <submittedName>
        <fullName evidence="2">Uncharacterized protein</fullName>
    </submittedName>
</protein>
<keyword evidence="3" id="KW-1185">Reference proteome</keyword>
<organism evidence="2 3">
    <name type="scientific">Caligus rogercresseyi</name>
    <name type="common">Sea louse</name>
    <dbReference type="NCBI Taxonomy" id="217165"/>
    <lineage>
        <taxon>Eukaryota</taxon>
        <taxon>Metazoa</taxon>
        <taxon>Ecdysozoa</taxon>
        <taxon>Arthropoda</taxon>
        <taxon>Crustacea</taxon>
        <taxon>Multicrustacea</taxon>
        <taxon>Hexanauplia</taxon>
        <taxon>Copepoda</taxon>
        <taxon>Siphonostomatoida</taxon>
        <taxon>Caligidae</taxon>
        <taxon>Caligus</taxon>
    </lineage>
</organism>
<name>A0A7T8GMT5_CALRO</name>